<name>A0ABV9RIY5_9PSEU</name>
<feature type="transmembrane region" description="Helical" evidence="2">
    <location>
        <begin position="20"/>
        <end position="41"/>
    </location>
</feature>
<reference evidence="4" key="1">
    <citation type="journal article" date="2019" name="Int. J. Syst. Evol. Microbiol.">
        <title>The Global Catalogue of Microorganisms (GCM) 10K type strain sequencing project: providing services to taxonomists for standard genome sequencing and annotation.</title>
        <authorList>
            <consortium name="The Broad Institute Genomics Platform"/>
            <consortium name="The Broad Institute Genome Sequencing Center for Infectious Disease"/>
            <person name="Wu L."/>
            <person name="Ma J."/>
        </authorList>
    </citation>
    <scope>NUCLEOTIDE SEQUENCE [LARGE SCALE GENOMIC DNA]</scope>
    <source>
        <strain evidence="4">CCUG 50347</strain>
    </source>
</reference>
<evidence type="ECO:0000313" key="4">
    <source>
        <dbReference type="Proteomes" id="UP001595909"/>
    </source>
</evidence>
<sequence>MPVAPVPAPAAPARSSSALWIVAAAAIVVLAVIGALAVVLLRPSSAGTPVVTTPAPVTVTAAPSTVYSSPSSSSSSSSSTGDGGGTSTLQAIVDSDRTAMEGFDGMWVPQLSSKQPGTVDNGTTYDASSIYANYQGLVASHTNVRLLWSGDWSVYRESDYWVAVYGQGFTTAAGANAWCDAQGFAADDCFAKQLSHTAGPAGTTEPRS</sequence>
<evidence type="ECO:0000313" key="3">
    <source>
        <dbReference type="EMBL" id="MFC4834184.1"/>
    </source>
</evidence>
<dbReference type="RefSeq" id="WP_274191930.1">
    <property type="nucleotide sequence ID" value="NZ_BAABHN010000038.1"/>
</dbReference>
<keyword evidence="2" id="KW-0812">Transmembrane</keyword>
<proteinExistence type="predicted"/>
<protein>
    <recommendedName>
        <fullName evidence="5">Serine/threonine protein kinase</fullName>
    </recommendedName>
</protein>
<dbReference type="Proteomes" id="UP001595909">
    <property type="component" value="Unassembled WGS sequence"/>
</dbReference>
<dbReference type="EMBL" id="JBHSIM010000038">
    <property type="protein sequence ID" value="MFC4834184.1"/>
    <property type="molecule type" value="Genomic_DNA"/>
</dbReference>
<feature type="compositionally biased region" description="Low complexity" evidence="1">
    <location>
        <begin position="62"/>
        <end position="80"/>
    </location>
</feature>
<accession>A0ABV9RIY5</accession>
<keyword evidence="4" id="KW-1185">Reference proteome</keyword>
<keyword evidence="2" id="KW-0472">Membrane</keyword>
<evidence type="ECO:0000256" key="1">
    <source>
        <dbReference type="SAM" id="MobiDB-lite"/>
    </source>
</evidence>
<gene>
    <name evidence="3" type="ORF">ACFPEL_17340</name>
</gene>
<feature type="region of interest" description="Disordered" evidence="1">
    <location>
        <begin position="62"/>
        <end position="89"/>
    </location>
</feature>
<organism evidence="3 4">
    <name type="scientific">Actinomycetospora chibensis</name>
    <dbReference type="NCBI Taxonomy" id="663606"/>
    <lineage>
        <taxon>Bacteria</taxon>
        <taxon>Bacillati</taxon>
        <taxon>Actinomycetota</taxon>
        <taxon>Actinomycetes</taxon>
        <taxon>Pseudonocardiales</taxon>
        <taxon>Pseudonocardiaceae</taxon>
        <taxon>Actinomycetospora</taxon>
    </lineage>
</organism>
<evidence type="ECO:0008006" key="5">
    <source>
        <dbReference type="Google" id="ProtNLM"/>
    </source>
</evidence>
<evidence type="ECO:0000256" key="2">
    <source>
        <dbReference type="SAM" id="Phobius"/>
    </source>
</evidence>
<keyword evidence="2" id="KW-1133">Transmembrane helix</keyword>
<comment type="caution">
    <text evidence="3">The sequence shown here is derived from an EMBL/GenBank/DDBJ whole genome shotgun (WGS) entry which is preliminary data.</text>
</comment>